<evidence type="ECO:0000256" key="5">
    <source>
        <dbReference type="ARBA" id="ARBA00022692"/>
    </source>
</evidence>
<keyword evidence="4" id="KW-0808">Transferase</keyword>
<evidence type="ECO:0000313" key="10">
    <source>
        <dbReference type="EMBL" id="NDK37807.1"/>
    </source>
</evidence>
<evidence type="ECO:0000256" key="8">
    <source>
        <dbReference type="SAM" id="Phobius"/>
    </source>
</evidence>
<sequence length="552" mass="61714">MLSLLAGLGLREPSPPDEPRFVLAARDMVESGQWLFPHRGIQFYAEKPPVFMWMQAAAYEVIGQWRIAFLLPSLLAALLTLWLTYDLTARLWSRKAGRYAALALFVCLQFGLQAKRGQIDMVLVAMTTFSLYGLARHLLRGPDWRWAWLGFFAAGLGTVTKGVGFLPLLVLLPWAALWWRNRQQPRVERPSGNAWRWGVAVLCFIAGAGVWVFPMLLAVFNSHDPAFQAYASEILFKQTGKRYAGAWHHVQPFWYFAQVIVTLWLPGALLLPWLAPAWWRRLRRGDPRLWLLLGWSALVLLFFSASPGKREVYIFPMLPALCVAAGVLLPGLMKRVGVQRTLLAYLLALSLGMGAMALSGLLGASEWAHRLAAQRDIDEATLRTFLQWMLAFGACSLAVVLWARTRRLGAAMVVVTALLWATYGLGLAPTLDADSSARKLMQRVGAHIGPQAQLGMVAWREQNLLQSDRPTTDFGFKKSWEEQWAAAGPWLLADPSHRWIFVLDKALTPCADRSLVVEIGQSNRNHWLLVPGTAWKPGCTTPAFPGEEGQVP</sequence>
<dbReference type="EMBL" id="QOVG01000002">
    <property type="protein sequence ID" value="NDK37807.1"/>
    <property type="molecule type" value="Genomic_DNA"/>
</dbReference>
<feature type="domain" description="Glycosyltransferase RgtA/B/C/D-like" evidence="9">
    <location>
        <begin position="47"/>
        <end position="182"/>
    </location>
</feature>
<dbReference type="InterPro" id="IPR050297">
    <property type="entry name" value="LipidA_mod_glycosyltrf_83"/>
</dbReference>
<dbReference type="PANTHER" id="PTHR33908:SF3">
    <property type="entry name" value="UNDECAPRENYL PHOSPHATE-ALPHA-4-AMINO-4-DEOXY-L-ARABINOSE ARABINOSYL TRANSFERASE"/>
    <property type="match status" value="1"/>
</dbReference>
<feature type="transmembrane region" description="Helical" evidence="8">
    <location>
        <begin position="342"/>
        <end position="365"/>
    </location>
</feature>
<evidence type="ECO:0000256" key="6">
    <source>
        <dbReference type="ARBA" id="ARBA00022989"/>
    </source>
</evidence>
<comment type="subcellular location">
    <subcellularLocation>
        <location evidence="1">Cell membrane</location>
        <topology evidence="1">Multi-pass membrane protein</topology>
    </subcellularLocation>
</comment>
<keyword evidence="7 8" id="KW-0472">Membrane</keyword>
<organism evidence="10 11">
    <name type="scientific">Pseudoxanthomonas gei</name>
    <dbReference type="NCBI Taxonomy" id="1383030"/>
    <lineage>
        <taxon>Bacteria</taxon>
        <taxon>Pseudomonadati</taxon>
        <taxon>Pseudomonadota</taxon>
        <taxon>Gammaproteobacteria</taxon>
        <taxon>Lysobacterales</taxon>
        <taxon>Lysobacteraceae</taxon>
        <taxon>Pseudoxanthomonas</taxon>
    </lineage>
</organism>
<evidence type="ECO:0000256" key="1">
    <source>
        <dbReference type="ARBA" id="ARBA00004651"/>
    </source>
</evidence>
<evidence type="ECO:0000256" key="7">
    <source>
        <dbReference type="ARBA" id="ARBA00023136"/>
    </source>
</evidence>
<feature type="transmembrane region" description="Helical" evidence="8">
    <location>
        <begin position="151"/>
        <end position="176"/>
    </location>
</feature>
<feature type="transmembrane region" description="Helical" evidence="8">
    <location>
        <begin position="385"/>
        <end position="403"/>
    </location>
</feature>
<evidence type="ECO:0000313" key="11">
    <source>
        <dbReference type="Proteomes" id="UP001429354"/>
    </source>
</evidence>
<keyword evidence="2" id="KW-1003">Cell membrane</keyword>
<dbReference type="Proteomes" id="UP001429354">
    <property type="component" value="Unassembled WGS sequence"/>
</dbReference>
<evidence type="ECO:0000256" key="3">
    <source>
        <dbReference type="ARBA" id="ARBA00022676"/>
    </source>
</evidence>
<feature type="transmembrane region" description="Helical" evidence="8">
    <location>
        <begin position="253"/>
        <end position="275"/>
    </location>
</feature>
<feature type="transmembrane region" description="Helical" evidence="8">
    <location>
        <begin position="197"/>
        <end position="220"/>
    </location>
</feature>
<feature type="transmembrane region" description="Helical" evidence="8">
    <location>
        <begin position="410"/>
        <end position="431"/>
    </location>
</feature>
<dbReference type="Pfam" id="PF13231">
    <property type="entry name" value="PMT_2"/>
    <property type="match status" value="1"/>
</dbReference>
<feature type="transmembrane region" description="Helical" evidence="8">
    <location>
        <begin position="97"/>
        <end position="114"/>
    </location>
</feature>
<accession>A0ABX0AAY4</accession>
<evidence type="ECO:0000256" key="2">
    <source>
        <dbReference type="ARBA" id="ARBA00022475"/>
    </source>
</evidence>
<keyword evidence="6 8" id="KW-1133">Transmembrane helix</keyword>
<protein>
    <submittedName>
        <fullName evidence="10">Glycosyltransferase family 39 protein</fullName>
    </submittedName>
</protein>
<comment type="caution">
    <text evidence="10">The sequence shown here is derived from an EMBL/GenBank/DDBJ whole genome shotgun (WGS) entry which is preliminary data.</text>
</comment>
<name>A0ABX0AAY4_9GAMM</name>
<feature type="transmembrane region" description="Helical" evidence="8">
    <location>
        <begin position="312"/>
        <end position="330"/>
    </location>
</feature>
<feature type="transmembrane region" description="Helical" evidence="8">
    <location>
        <begin position="287"/>
        <end position="306"/>
    </location>
</feature>
<dbReference type="InterPro" id="IPR038731">
    <property type="entry name" value="RgtA/B/C-like"/>
</dbReference>
<dbReference type="PANTHER" id="PTHR33908">
    <property type="entry name" value="MANNOSYLTRANSFERASE YKCB-RELATED"/>
    <property type="match status" value="1"/>
</dbReference>
<keyword evidence="5 8" id="KW-0812">Transmembrane</keyword>
<reference evidence="10 11" key="1">
    <citation type="submission" date="2018-07" db="EMBL/GenBank/DDBJ databases">
        <title>Whole genome Sequencing of Pseudoxanthomonas gei KCTC 32298 (T).</title>
        <authorList>
            <person name="Kumar S."/>
            <person name="Bansal K."/>
            <person name="Kaur A."/>
            <person name="Patil P."/>
            <person name="Sharma S."/>
            <person name="Patil P.B."/>
        </authorList>
    </citation>
    <scope>NUCLEOTIDE SEQUENCE [LARGE SCALE GENOMIC DNA]</scope>
    <source>
        <strain evidence="10 11">KCTC 32298</strain>
    </source>
</reference>
<evidence type="ECO:0000259" key="9">
    <source>
        <dbReference type="Pfam" id="PF13231"/>
    </source>
</evidence>
<gene>
    <name evidence="10" type="ORF">DT603_03010</name>
</gene>
<keyword evidence="3" id="KW-0328">Glycosyltransferase</keyword>
<evidence type="ECO:0000256" key="4">
    <source>
        <dbReference type="ARBA" id="ARBA00022679"/>
    </source>
</evidence>
<keyword evidence="11" id="KW-1185">Reference proteome</keyword>
<feature type="transmembrane region" description="Helical" evidence="8">
    <location>
        <begin position="67"/>
        <end position="85"/>
    </location>
</feature>
<proteinExistence type="predicted"/>